<dbReference type="EMBL" id="JBEDUW010000003">
    <property type="protein sequence ID" value="KAK9941267.1"/>
    <property type="molecule type" value="Genomic_DNA"/>
</dbReference>
<gene>
    <name evidence="1" type="ORF">M0R45_017880</name>
</gene>
<sequence>MLANPSYITDDIATVSTERNGVPIGQKVYWLYVISRRNSRTNCFTRRKSTISLIYITENGRDEHNDPKLSLEEALADPYRIDFTIDIFIIFIQQSRMAVRFGINYVDYNDGLKRYPKLSAHWFKNFLGN</sequence>
<protein>
    <submittedName>
        <fullName evidence="1">Uncharacterized protein</fullName>
    </submittedName>
</protein>
<dbReference type="GO" id="GO:0005975">
    <property type="term" value="P:carbohydrate metabolic process"/>
    <property type="evidence" value="ECO:0007669"/>
    <property type="project" value="InterPro"/>
</dbReference>
<comment type="caution">
    <text evidence="1">The sequence shown here is derived from an EMBL/GenBank/DDBJ whole genome shotgun (WGS) entry which is preliminary data.</text>
</comment>
<accession>A0AAW1Y0A0</accession>
<name>A0AAW1Y0A0_RUBAR</name>
<dbReference type="InterPro" id="IPR017853">
    <property type="entry name" value="GH"/>
</dbReference>
<dbReference type="SUPFAM" id="SSF51445">
    <property type="entry name" value="(Trans)glycosidases"/>
    <property type="match status" value="1"/>
</dbReference>
<proteinExistence type="predicted"/>
<organism evidence="1 2">
    <name type="scientific">Rubus argutus</name>
    <name type="common">Southern blackberry</name>
    <dbReference type="NCBI Taxonomy" id="59490"/>
    <lineage>
        <taxon>Eukaryota</taxon>
        <taxon>Viridiplantae</taxon>
        <taxon>Streptophyta</taxon>
        <taxon>Embryophyta</taxon>
        <taxon>Tracheophyta</taxon>
        <taxon>Spermatophyta</taxon>
        <taxon>Magnoliopsida</taxon>
        <taxon>eudicotyledons</taxon>
        <taxon>Gunneridae</taxon>
        <taxon>Pentapetalae</taxon>
        <taxon>rosids</taxon>
        <taxon>fabids</taxon>
        <taxon>Rosales</taxon>
        <taxon>Rosaceae</taxon>
        <taxon>Rosoideae</taxon>
        <taxon>Rosoideae incertae sedis</taxon>
        <taxon>Rubus</taxon>
    </lineage>
</organism>
<reference evidence="1 2" key="1">
    <citation type="journal article" date="2023" name="G3 (Bethesda)">
        <title>A chromosome-length genome assembly and annotation of blackberry (Rubus argutus, cv. 'Hillquist').</title>
        <authorList>
            <person name="Bruna T."/>
            <person name="Aryal R."/>
            <person name="Dudchenko O."/>
            <person name="Sargent D.J."/>
            <person name="Mead D."/>
            <person name="Buti M."/>
            <person name="Cavallini A."/>
            <person name="Hytonen T."/>
            <person name="Andres J."/>
            <person name="Pham M."/>
            <person name="Weisz D."/>
            <person name="Mascagni F."/>
            <person name="Usai G."/>
            <person name="Natali L."/>
            <person name="Bassil N."/>
            <person name="Fernandez G.E."/>
            <person name="Lomsadze A."/>
            <person name="Armour M."/>
            <person name="Olukolu B."/>
            <person name="Poorten T."/>
            <person name="Britton C."/>
            <person name="Davik J."/>
            <person name="Ashrafi H."/>
            <person name="Aiden E.L."/>
            <person name="Borodovsky M."/>
            <person name="Worthington M."/>
        </authorList>
    </citation>
    <scope>NUCLEOTIDE SEQUENCE [LARGE SCALE GENOMIC DNA]</scope>
    <source>
        <strain evidence="1">PI 553951</strain>
    </source>
</reference>
<dbReference type="Gene3D" id="3.20.20.80">
    <property type="entry name" value="Glycosidases"/>
    <property type="match status" value="2"/>
</dbReference>
<dbReference type="GO" id="GO:0004553">
    <property type="term" value="F:hydrolase activity, hydrolyzing O-glycosyl compounds"/>
    <property type="evidence" value="ECO:0007669"/>
    <property type="project" value="InterPro"/>
</dbReference>
<keyword evidence="2" id="KW-1185">Reference proteome</keyword>
<dbReference type="Proteomes" id="UP001457282">
    <property type="component" value="Unassembled WGS sequence"/>
</dbReference>
<evidence type="ECO:0000313" key="2">
    <source>
        <dbReference type="Proteomes" id="UP001457282"/>
    </source>
</evidence>
<evidence type="ECO:0000313" key="1">
    <source>
        <dbReference type="EMBL" id="KAK9941267.1"/>
    </source>
</evidence>
<dbReference type="AlphaFoldDB" id="A0AAW1Y0A0"/>